<dbReference type="EMBL" id="LR593886">
    <property type="protein sequence ID" value="VTR92015.1"/>
    <property type="molecule type" value="Genomic_DNA"/>
</dbReference>
<dbReference type="Proteomes" id="UP000464178">
    <property type="component" value="Chromosome"/>
</dbReference>
<proteinExistence type="predicted"/>
<dbReference type="Gene3D" id="3.50.30.50">
    <property type="entry name" value="Putative cyclase"/>
    <property type="match status" value="1"/>
</dbReference>
<protein>
    <recommendedName>
        <fullName evidence="3">Cyclase</fullName>
    </recommendedName>
</protein>
<sequence length="216" mass="23198">MLIDVSHTIESGMITYKGLPAPLVCDFLSREASRAIYAPGTEFHIGKIEMVANTGTYLDAPFHRFADGIDVAQLPLDRVAHIPGLVVRFDPAAGRAVTRKFFAGLDVRGKAILVHTGWDAHWRTDQYFEGHPFLTGDAAAYLAEAGAALVGIDSLNIDDTADAQRPVHTALLGAGVPVVEHLTGLAALPDFGFRFFATPVKVRGMGTFPVRAFGLV</sequence>
<evidence type="ECO:0008006" key="3">
    <source>
        <dbReference type="Google" id="ProtNLM"/>
    </source>
</evidence>
<organism evidence="1 2">
    <name type="scientific">Gemmata massiliana</name>
    <dbReference type="NCBI Taxonomy" id="1210884"/>
    <lineage>
        <taxon>Bacteria</taxon>
        <taxon>Pseudomonadati</taxon>
        <taxon>Planctomycetota</taxon>
        <taxon>Planctomycetia</taxon>
        <taxon>Gemmatales</taxon>
        <taxon>Gemmataceae</taxon>
        <taxon>Gemmata</taxon>
    </lineage>
</organism>
<evidence type="ECO:0000313" key="1">
    <source>
        <dbReference type="EMBL" id="VTR92015.1"/>
    </source>
</evidence>
<dbReference type="GO" id="GO:0004061">
    <property type="term" value="F:arylformamidase activity"/>
    <property type="evidence" value="ECO:0007669"/>
    <property type="project" value="InterPro"/>
</dbReference>
<dbReference type="PANTHER" id="PTHR31118">
    <property type="entry name" value="CYCLASE-LIKE PROTEIN 2"/>
    <property type="match status" value="1"/>
</dbReference>
<reference evidence="1 2" key="1">
    <citation type="submission" date="2019-05" db="EMBL/GenBank/DDBJ databases">
        <authorList>
            <consortium name="Science for Life Laboratories"/>
        </authorList>
    </citation>
    <scope>NUCLEOTIDE SEQUENCE [LARGE SCALE GENOMIC DNA]</scope>
    <source>
        <strain evidence="1">Soil9</strain>
    </source>
</reference>
<dbReference type="RefSeq" id="WP_162666937.1">
    <property type="nucleotide sequence ID" value="NZ_LR593886.1"/>
</dbReference>
<keyword evidence="2" id="KW-1185">Reference proteome</keyword>
<dbReference type="Pfam" id="PF04199">
    <property type="entry name" value="Cyclase"/>
    <property type="match status" value="1"/>
</dbReference>
<dbReference type="SUPFAM" id="SSF102198">
    <property type="entry name" value="Putative cyclase"/>
    <property type="match status" value="1"/>
</dbReference>
<evidence type="ECO:0000313" key="2">
    <source>
        <dbReference type="Proteomes" id="UP000464178"/>
    </source>
</evidence>
<accession>A0A6P2CV36</accession>
<name>A0A6P2CV36_9BACT</name>
<dbReference type="InterPro" id="IPR037175">
    <property type="entry name" value="KFase_sf"/>
</dbReference>
<dbReference type="GO" id="GO:0019441">
    <property type="term" value="P:L-tryptophan catabolic process to kynurenine"/>
    <property type="evidence" value="ECO:0007669"/>
    <property type="project" value="InterPro"/>
</dbReference>
<dbReference type="KEGG" id="gms:SOIL9_56990"/>
<dbReference type="AlphaFoldDB" id="A0A6P2CV36"/>
<gene>
    <name evidence="1" type="ORF">SOIL9_56990</name>
</gene>
<dbReference type="PANTHER" id="PTHR31118:SF32">
    <property type="entry name" value="KYNURENINE FORMAMIDASE"/>
    <property type="match status" value="1"/>
</dbReference>
<dbReference type="InterPro" id="IPR007325">
    <property type="entry name" value="KFase/CYL"/>
</dbReference>